<sequence>MTRLSRLGYRNHKFLEDSSGGKTDSSPLLQRRFRAFLSYQFLKLKGFVRFDLDWFFVGFVLNNRLDFVLGGS</sequence>
<dbReference type="Proteomes" id="UP001202328">
    <property type="component" value="Unassembled WGS sequence"/>
</dbReference>
<accession>A0AAD4T160</accession>
<evidence type="ECO:0000313" key="2">
    <source>
        <dbReference type="Proteomes" id="UP001202328"/>
    </source>
</evidence>
<dbReference type="AlphaFoldDB" id="A0AAD4T160"/>
<protein>
    <submittedName>
        <fullName evidence="1">Uncharacterized protein</fullName>
    </submittedName>
</protein>
<gene>
    <name evidence="1" type="ORF">MKW98_022160</name>
</gene>
<evidence type="ECO:0000313" key="1">
    <source>
        <dbReference type="EMBL" id="KAI3930511.1"/>
    </source>
</evidence>
<keyword evidence="2" id="KW-1185">Reference proteome</keyword>
<name>A0AAD4T160_9MAGN</name>
<dbReference type="EMBL" id="JAJJMB010007362">
    <property type="protein sequence ID" value="KAI3930511.1"/>
    <property type="molecule type" value="Genomic_DNA"/>
</dbReference>
<reference evidence="1" key="1">
    <citation type="submission" date="2022-04" db="EMBL/GenBank/DDBJ databases">
        <title>A functionally conserved STORR gene fusion in Papaver species that diverged 16.8 million years ago.</title>
        <authorList>
            <person name="Catania T."/>
        </authorList>
    </citation>
    <scope>NUCLEOTIDE SEQUENCE</scope>
    <source>
        <strain evidence="1">S-188037</strain>
    </source>
</reference>
<proteinExistence type="predicted"/>
<comment type="caution">
    <text evidence="1">The sequence shown here is derived from an EMBL/GenBank/DDBJ whole genome shotgun (WGS) entry which is preliminary data.</text>
</comment>
<organism evidence="1 2">
    <name type="scientific">Papaver atlanticum</name>
    <dbReference type="NCBI Taxonomy" id="357466"/>
    <lineage>
        <taxon>Eukaryota</taxon>
        <taxon>Viridiplantae</taxon>
        <taxon>Streptophyta</taxon>
        <taxon>Embryophyta</taxon>
        <taxon>Tracheophyta</taxon>
        <taxon>Spermatophyta</taxon>
        <taxon>Magnoliopsida</taxon>
        <taxon>Ranunculales</taxon>
        <taxon>Papaveraceae</taxon>
        <taxon>Papaveroideae</taxon>
        <taxon>Papaver</taxon>
    </lineage>
</organism>